<proteinExistence type="predicted"/>
<protein>
    <submittedName>
        <fullName evidence="1">Uncharacterized protein</fullName>
    </submittedName>
</protein>
<dbReference type="GeneID" id="92236140"/>
<accession>A0ABY5X638</accession>
<name>A0ABY5X638_ERWPY</name>
<evidence type="ECO:0000313" key="1">
    <source>
        <dbReference type="EMBL" id="UWS32597.1"/>
    </source>
</evidence>
<keyword evidence="2" id="KW-1185">Reference proteome</keyword>
<dbReference type="Proteomes" id="UP001058553">
    <property type="component" value="Chromosome"/>
</dbReference>
<gene>
    <name evidence="1" type="ORF">NYP84_13290</name>
</gene>
<organism evidence="1 2">
    <name type="scientific">Erwinia pyrifoliae</name>
    <dbReference type="NCBI Taxonomy" id="79967"/>
    <lineage>
        <taxon>Bacteria</taxon>
        <taxon>Pseudomonadati</taxon>
        <taxon>Pseudomonadota</taxon>
        <taxon>Gammaproteobacteria</taxon>
        <taxon>Enterobacterales</taxon>
        <taxon>Erwiniaceae</taxon>
        <taxon>Erwinia</taxon>
    </lineage>
</organism>
<dbReference type="RefSeq" id="WP_012668951.1">
    <property type="nucleotide sequence ID" value="NZ_CP023567.1"/>
</dbReference>
<sequence>MSFIKRLFQPYGAPLLGVLLSGVFGFAPSSKAETISVPLSQEQDGGEAGRACIYVWHGSAQYRVVNAGQLCAAEITVEDKPGITDTNI</sequence>
<dbReference type="EMBL" id="CP103445">
    <property type="protein sequence ID" value="UWS32597.1"/>
    <property type="molecule type" value="Genomic_DNA"/>
</dbReference>
<reference evidence="1" key="1">
    <citation type="submission" date="2022-07" db="EMBL/GenBank/DDBJ databases">
        <title>Genetic diversity of Erwinia pyrifoliae.</title>
        <authorList>
            <person name="Park D.S."/>
            <person name="Ham H."/>
        </authorList>
    </citation>
    <scope>NUCLEOTIDE SEQUENCE</scope>
    <source>
        <strain evidence="1">CP201486</strain>
    </source>
</reference>
<evidence type="ECO:0000313" key="2">
    <source>
        <dbReference type="Proteomes" id="UP001058553"/>
    </source>
</evidence>